<evidence type="ECO:0000256" key="1">
    <source>
        <dbReference type="ARBA" id="ARBA00001947"/>
    </source>
</evidence>
<feature type="transmembrane region" description="Helical" evidence="12">
    <location>
        <begin position="27"/>
        <end position="46"/>
    </location>
</feature>
<feature type="transmembrane region" description="Helical" evidence="12">
    <location>
        <begin position="297"/>
        <end position="322"/>
    </location>
</feature>
<evidence type="ECO:0000256" key="5">
    <source>
        <dbReference type="ARBA" id="ARBA00022723"/>
    </source>
</evidence>
<reference evidence="14 15" key="1">
    <citation type="submission" date="2022-11" db="EMBL/GenBank/DDBJ databases">
        <title>Desulfobotulus tamanensis H1 sp. nov. - anaerobic, alkaliphilic, sulphate reducing bacterium isolated from terrestrial mud volcano.</title>
        <authorList>
            <person name="Frolova A."/>
            <person name="Merkel A.Y."/>
            <person name="Slobodkin A.I."/>
        </authorList>
    </citation>
    <scope>NUCLEOTIDE SEQUENCE [LARGE SCALE GENOMIC DNA]</scope>
    <source>
        <strain evidence="14 15">H1</strain>
    </source>
</reference>
<evidence type="ECO:0000256" key="12">
    <source>
        <dbReference type="SAM" id="Phobius"/>
    </source>
</evidence>
<keyword evidence="5" id="KW-0479">Metal-binding</keyword>
<dbReference type="EC" id="3.4.24.-" evidence="14"/>
<gene>
    <name evidence="14" type="ORF">OOT00_06935</name>
</gene>
<feature type="transmembrane region" description="Helical" evidence="12">
    <location>
        <begin position="439"/>
        <end position="458"/>
    </location>
</feature>
<keyword evidence="6 14" id="KW-0378">Hydrolase</keyword>
<dbReference type="PROSITE" id="PS50005">
    <property type="entry name" value="TPR"/>
    <property type="match status" value="1"/>
</dbReference>
<dbReference type="EMBL" id="JAPFPW010000006">
    <property type="protein sequence ID" value="MCW7753717.1"/>
    <property type="molecule type" value="Genomic_DNA"/>
</dbReference>
<protein>
    <submittedName>
        <fullName evidence="14">M48 family metalloprotease</fullName>
        <ecNumber evidence="14">3.4.24.-</ecNumber>
    </submittedName>
</protein>
<evidence type="ECO:0000259" key="13">
    <source>
        <dbReference type="Pfam" id="PF01435"/>
    </source>
</evidence>
<dbReference type="InterPro" id="IPR050083">
    <property type="entry name" value="HtpX_protease"/>
</dbReference>
<dbReference type="PANTHER" id="PTHR43221">
    <property type="entry name" value="PROTEASE HTPX"/>
    <property type="match status" value="1"/>
</dbReference>
<dbReference type="InterPro" id="IPR011990">
    <property type="entry name" value="TPR-like_helical_dom_sf"/>
</dbReference>
<dbReference type="Proteomes" id="UP001209681">
    <property type="component" value="Unassembled WGS sequence"/>
</dbReference>
<accession>A0ABT3N8D5</accession>
<feature type="transmembrane region" description="Helical" evidence="12">
    <location>
        <begin position="78"/>
        <end position="95"/>
    </location>
</feature>
<dbReference type="RefSeq" id="WP_265424585.1">
    <property type="nucleotide sequence ID" value="NZ_JAPFPW010000006.1"/>
</dbReference>
<name>A0ABT3N8D5_9BACT</name>
<dbReference type="Gene3D" id="3.30.2010.10">
    <property type="entry name" value="Metalloproteases ('zincins'), catalytic domain"/>
    <property type="match status" value="1"/>
</dbReference>
<evidence type="ECO:0000256" key="3">
    <source>
        <dbReference type="ARBA" id="ARBA00022670"/>
    </source>
</evidence>
<keyword evidence="8 12" id="KW-1133">Transmembrane helix</keyword>
<dbReference type="SUPFAM" id="SSF48452">
    <property type="entry name" value="TPR-like"/>
    <property type="match status" value="1"/>
</dbReference>
<feature type="transmembrane region" description="Helical" evidence="12">
    <location>
        <begin position="115"/>
        <end position="134"/>
    </location>
</feature>
<evidence type="ECO:0000256" key="4">
    <source>
        <dbReference type="ARBA" id="ARBA00022692"/>
    </source>
</evidence>
<feature type="domain" description="Peptidase M48" evidence="13">
    <location>
        <begin position="264"/>
        <end position="407"/>
    </location>
</feature>
<evidence type="ECO:0000256" key="11">
    <source>
        <dbReference type="PROSITE-ProRule" id="PRU00339"/>
    </source>
</evidence>
<evidence type="ECO:0000256" key="7">
    <source>
        <dbReference type="ARBA" id="ARBA00022833"/>
    </source>
</evidence>
<dbReference type="GO" id="GO:0008237">
    <property type="term" value="F:metallopeptidase activity"/>
    <property type="evidence" value="ECO:0007669"/>
    <property type="project" value="UniProtKB-KW"/>
</dbReference>
<dbReference type="InterPro" id="IPR019734">
    <property type="entry name" value="TPR_rpt"/>
</dbReference>
<evidence type="ECO:0000256" key="2">
    <source>
        <dbReference type="ARBA" id="ARBA00022475"/>
    </source>
</evidence>
<feature type="repeat" description="TPR" evidence="11">
    <location>
        <begin position="487"/>
        <end position="520"/>
    </location>
</feature>
<evidence type="ECO:0000313" key="14">
    <source>
        <dbReference type="EMBL" id="MCW7753717.1"/>
    </source>
</evidence>
<evidence type="ECO:0000256" key="6">
    <source>
        <dbReference type="ARBA" id="ARBA00022801"/>
    </source>
</evidence>
<keyword evidence="11" id="KW-0802">TPR repeat</keyword>
<feature type="transmembrane region" description="Helical" evidence="12">
    <location>
        <begin position="342"/>
        <end position="363"/>
    </location>
</feature>
<evidence type="ECO:0000256" key="9">
    <source>
        <dbReference type="ARBA" id="ARBA00023049"/>
    </source>
</evidence>
<keyword evidence="3" id="KW-0645">Protease</keyword>
<evidence type="ECO:0000313" key="15">
    <source>
        <dbReference type="Proteomes" id="UP001209681"/>
    </source>
</evidence>
<keyword evidence="9 14" id="KW-0482">Metalloprotease</keyword>
<dbReference type="InterPro" id="IPR001915">
    <property type="entry name" value="Peptidase_M48"/>
</dbReference>
<keyword evidence="15" id="KW-1185">Reference proteome</keyword>
<feature type="transmembrane region" description="Helical" evidence="12">
    <location>
        <begin position="190"/>
        <end position="209"/>
    </location>
</feature>
<dbReference type="Gene3D" id="1.25.40.10">
    <property type="entry name" value="Tetratricopeptide repeat domain"/>
    <property type="match status" value="1"/>
</dbReference>
<dbReference type="CDD" id="cd07345">
    <property type="entry name" value="M48A_Ste24p-like"/>
    <property type="match status" value="1"/>
</dbReference>
<dbReference type="PANTHER" id="PTHR43221:SF2">
    <property type="entry name" value="PROTEASE HTPX HOMOLOG"/>
    <property type="match status" value="1"/>
</dbReference>
<dbReference type="Pfam" id="PF01435">
    <property type="entry name" value="Peptidase_M48"/>
    <property type="match status" value="1"/>
</dbReference>
<comment type="cofactor">
    <cofactor evidence="1">
        <name>Zn(2+)</name>
        <dbReference type="ChEBI" id="CHEBI:29105"/>
    </cofactor>
</comment>
<keyword evidence="10 12" id="KW-0472">Membrane</keyword>
<keyword evidence="4 12" id="KW-0812">Transmembrane</keyword>
<evidence type="ECO:0000256" key="8">
    <source>
        <dbReference type="ARBA" id="ARBA00022989"/>
    </source>
</evidence>
<organism evidence="14 15">
    <name type="scientific">Desulfobotulus pelophilus</name>
    <dbReference type="NCBI Taxonomy" id="2823377"/>
    <lineage>
        <taxon>Bacteria</taxon>
        <taxon>Pseudomonadati</taxon>
        <taxon>Thermodesulfobacteriota</taxon>
        <taxon>Desulfobacteria</taxon>
        <taxon>Desulfobacterales</taxon>
        <taxon>Desulfobacteraceae</taxon>
        <taxon>Desulfobotulus</taxon>
    </lineage>
</organism>
<proteinExistence type="predicted"/>
<keyword evidence="2" id="KW-1003">Cell membrane</keyword>
<sequence>MFYHFFFTIAALILVTSHMPPPEAPFSAVSGWLYILMASMTFILAIRQWNKFFLQRSHQISPSGIAEICHTRLQVQNLILLLFFGFLVHVFHLPIFVSPGAAAQYFPFLGDLFSLFFYFLLLSCLWYLTADTFLPADSAKAESRKNFIREQTGLTLPALLPWLILSGLHDLIMLMPFSEFRNFFTSTTGQAIYFFIIFTGVFIFAPLCIQKFWGCYPLPQGPERHRIEAMLTHTRTGFRDILVWPLFGGRMLTAGIMGPLARFRYILVTPALLRTLYPEELEAVIAHEAGHARHRHLFLYLLILAGFLLVSWLFLDFLYQLLLLSGGSAMLSRFSFLTPSAVASFLAVSLSLLLFFVYFRFLFGFFMRNFERQADSFAFKTQGTARHLIQTFRTLGQMTGQNPDKPNWHHFSLTQRIHFLQACEENPHTAQQHDNKVRLALIFYSACLLLTGAAGWHMHTKDWGGKLPSQLIIRNLETKIARGQENPLLLRYLGDLYQETKRYEKALASYRRALDAGSRDPDLLNNLAWLYITAEGTAIADPVTGTALAEQAAHIQPESPHILDTLAEGYYRTGQVGRAIGLAEKALFLQRAEGGNTEYYRDQLEKFRQKERSQAAGQP</sequence>
<evidence type="ECO:0000256" key="10">
    <source>
        <dbReference type="ARBA" id="ARBA00023136"/>
    </source>
</evidence>
<feature type="transmembrane region" description="Helical" evidence="12">
    <location>
        <begin position="154"/>
        <end position="178"/>
    </location>
</feature>
<comment type="caution">
    <text evidence="14">The sequence shown here is derived from an EMBL/GenBank/DDBJ whole genome shotgun (WGS) entry which is preliminary data.</text>
</comment>
<keyword evidence="7" id="KW-0862">Zinc</keyword>